<evidence type="ECO:0000256" key="3">
    <source>
        <dbReference type="RuleBase" id="RU000363"/>
    </source>
</evidence>
<dbReference type="CDD" id="cd05233">
    <property type="entry name" value="SDR_c"/>
    <property type="match status" value="1"/>
</dbReference>
<dbReference type="FunFam" id="3.40.50.720:FF:000084">
    <property type="entry name" value="Short-chain dehydrogenase reductase"/>
    <property type="match status" value="1"/>
</dbReference>
<evidence type="ECO:0000313" key="6">
    <source>
        <dbReference type="Proteomes" id="UP000567293"/>
    </source>
</evidence>
<dbReference type="InterPro" id="IPR057326">
    <property type="entry name" value="KR_dom"/>
</dbReference>
<evidence type="ECO:0000313" key="5">
    <source>
        <dbReference type="EMBL" id="MBA0089077.1"/>
    </source>
</evidence>
<dbReference type="GO" id="GO:0016020">
    <property type="term" value="C:membrane"/>
    <property type="evidence" value="ECO:0007669"/>
    <property type="project" value="TreeGrafter"/>
</dbReference>
<dbReference type="InterPro" id="IPR002347">
    <property type="entry name" value="SDR_fam"/>
</dbReference>
<evidence type="ECO:0000259" key="4">
    <source>
        <dbReference type="SMART" id="SM00822"/>
    </source>
</evidence>
<gene>
    <name evidence="5" type="ORF">HRJ53_29150</name>
</gene>
<dbReference type="AlphaFoldDB" id="A0A7V8NX47"/>
<keyword evidence="2" id="KW-0560">Oxidoreductase</keyword>
<sequence length="234" mass="25249">MDLKNAVVLITGGSSGIGRAAAQVLTQAGARVAITGRDAERLSEAASSLGVVGIQADVADEGDVMRTFREVKEKLGDLDVLINNAGIGVLKELVDQDRGSFDAVFATNVTGVMLMSREAARLFKERKGGNIVNISSTASLRGAPKGTAYYASKFALRGMTECWRAELRKYNVRVFLINPSEVITDFARRAGFPQADNPTKLRSEDIAYMIKAVLEMNNRGFTPELSIFATNPID</sequence>
<dbReference type="PRINTS" id="PR00081">
    <property type="entry name" value="GDHRDH"/>
</dbReference>
<comment type="caution">
    <text evidence="5">The sequence shown here is derived from an EMBL/GenBank/DDBJ whole genome shotgun (WGS) entry which is preliminary data.</text>
</comment>
<feature type="domain" description="Ketoreductase" evidence="4">
    <location>
        <begin position="6"/>
        <end position="180"/>
    </location>
</feature>
<comment type="similarity">
    <text evidence="1 3">Belongs to the short-chain dehydrogenases/reductases (SDR) family.</text>
</comment>
<dbReference type="PANTHER" id="PTHR44196">
    <property type="entry name" value="DEHYDROGENASE/REDUCTASE SDR FAMILY MEMBER 7B"/>
    <property type="match status" value="1"/>
</dbReference>
<evidence type="ECO:0000256" key="2">
    <source>
        <dbReference type="ARBA" id="ARBA00023002"/>
    </source>
</evidence>
<proteinExistence type="inferred from homology"/>
<dbReference type="SUPFAM" id="SSF51735">
    <property type="entry name" value="NAD(P)-binding Rossmann-fold domains"/>
    <property type="match status" value="1"/>
</dbReference>
<keyword evidence="6" id="KW-1185">Reference proteome</keyword>
<dbReference type="GO" id="GO:0016491">
    <property type="term" value="F:oxidoreductase activity"/>
    <property type="evidence" value="ECO:0007669"/>
    <property type="project" value="UniProtKB-KW"/>
</dbReference>
<dbReference type="Pfam" id="PF00106">
    <property type="entry name" value="adh_short"/>
    <property type="match status" value="1"/>
</dbReference>
<dbReference type="InterPro" id="IPR036291">
    <property type="entry name" value="NAD(P)-bd_dom_sf"/>
</dbReference>
<dbReference type="EMBL" id="JACDQQ010002824">
    <property type="protein sequence ID" value="MBA0089077.1"/>
    <property type="molecule type" value="Genomic_DNA"/>
</dbReference>
<protein>
    <submittedName>
        <fullName evidence="5">SDR family oxidoreductase</fullName>
    </submittedName>
</protein>
<evidence type="ECO:0000256" key="1">
    <source>
        <dbReference type="ARBA" id="ARBA00006484"/>
    </source>
</evidence>
<reference evidence="5" key="1">
    <citation type="submission" date="2020-06" db="EMBL/GenBank/DDBJ databases">
        <title>Legume-microbial interactions unlock mineral nutrients during tropical forest succession.</title>
        <authorList>
            <person name="Epihov D.Z."/>
        </authorList>
    </citation>
    <scope>NUCLEOTIDE SEQUENCE [LARGE SCALE GENOMIC DNA]</scope>
    <source>
        <strain evidence="5">Pan2503</strain>
    </source>
</reference>
<dbReference type="Proteomes" id="UP000567293">
    <property type="component" value="Unassembled WGS sequence"/>
</dbReference>
<dbReference type="PANTHER" id="PTHR44196:SF1">
    <property type="entry name" value="DEHYDROGENASE_REDUCTASE SDR FAMILY MEMBER 7B"/>
    <property type="match status" value="1"/>
</dbReference>
<dbReference type="PRINTS" id="PR00080">
    <property type="entry name" value="SDRFAMILY"/>
</dbReference>
<dbReference type="Gene3D" id="3.40.50.720">
    <property type="entry name" value="NAD(P)-binding Rossmann-like Domain"/>
    <property type="match status" value="1"/>
</dbReference>
<organism evidence="5 6">
    <name type="scientific">Candidatus Acidiferrum panamense</name>
    <dbReference type="NCBI Taxonomy" id="2741543"/>
    <lineage>
        <taxon>Bacteria</taxon>
        <taxon>Pseudomonadati</taxon>
        <taxon>Acidobacteriota</taxon>
        <taxon>Terriglobia</taxon>
        <taxon>Candidatus Acidiferrales</taxon>
        <taxon>Candidatus Acidiferrum</taxon>
    </lineage>
</organism>
<name>A0A7V8NX47_9BACT</name>
<accession>A0A7V8NX47</accession>
<dbReference type="SMART" id="SM00822">
    <property type="entry name" value="PKS_KR"/>
    <property type="match status" value="1"/>
</dbReference>